<evidence type="ECO:0000256" key="1">
    <source>
        <dbReference type="SAM" id="MobiDB-lite"/>
    </source>
</evidence>
<organism evidence="3 4">
    <name type="scientific">Parnassius mnemosyne</name>
    <name type="common">clouded apollo</name>
    <dbReference type="NCBI Taxonomy" id="213953"/>
    <lineage>
        <taxon>Eukaryota</taxon>
        <taxon>Metazoa</taxon>
        <taxon>Ecdysozoa</taxon>
        <taxon>Arthropoda</taxon>
        <taxon>Hexapoda</taxon>
        <taxon>Insecta</taxon>
        <taxon>Pterygota</taxon>
        <taxon>Neoptera</taxon>
        <taxon>Endopterygota</taxon>
        <taxon>Lepidoptera</taxon>
        <taxon>Glossata</taxon>
        <taxon>Ditrysia</taxon>
        <taxon>Papilionoidea</taxon>
        <taxon>Papilionidae</taxon>
        <taxon>Parnassiinae</taxon>
        <taxon>Parnassini</taxon>
        <taxon>Parnassius</taxon>
        <taxon>Driopa</taxon>
    </lineage>
</organism>
<feature type="compositionally biased region" description="Polar residues" evidence="1">
    <location>
        <begin position="1"/>
        <end position="15"/>
    </location>
</feature>
<feature type="domain" description="DUF7041" evidence="2">
    <location>
        <begin position="49"/>
        <end position="89"/>
    </location>
</feature>
<proteinExistence type="predicted"/>
<evidence type="ECO:0000313" key="4">
    <source>
        <dbReference type="Proteomes" id="UP001314205"/>
    </source>
</evidence>
<feature type="compositionally biased region" description="Basic residues" evidence="1">
    <location>
        <begin position="142"/>
        <end position="159"/>
    </location>
</feature>
<sequence length="200" mass="22693">MSDSSDSVKTAGSTAKSEKVTMRRAQRVRVPTEDERDKMADARKINIKVPPFSPDDPEIWFALLESQFENSNITDDATKFTNVIINLDIIYAKAEITAPCNVAVASSSVAVAQPANEIAELKKMVERLALKLDEHTSSNRRCSNRSRPQRRRSTSRQRTRSNSNYRKYPICWYHSKYGANARWCIKPCDYQPAANYAGNR</sequence>
<dbReference type="PANTHER" id="PTHR33327">
    <property type="entry name" value="ENDONUCLEASE"/>
    <property type="match status" value="1"/>
</dbReference>
<evidence type="ECO:0000259" key="2">
    <source>
        <dbReference type="Pfam" id="PF23055"/>
    </source>
</evidence>
<dbReference type="Proteomes" id="UP001314205">
    <property type="component" value="Unassembled WGS sequence"/>
</dbReference>
<dbReference type="EMBL" id="CAVLGL010000087">
    <property type="protein sequence ID" value="CAK1592534.1"/>
    <property type="molecule type" value="Genomic_DNA"/>
</dbReference>
<keyword evidence="4" id="KW-1185">Reference proteome</keyword>
<dbReference type="PANTHER" id="PTHR33327:SF3">
    <property type="entry name" value="RNA-DIRECTED DNA POLYMERASE"/>
    <property type="match status" value="1"/>
</dbReference>
<comment type="caution">
    <text evidence="3">The sequence shown here is derived from an EMBL/GenBank/DDBJ whole genome shotgun (WGS) entry which is preliminary data.</text>
</comment>
<gene>
    <name evidence="3" type="ORF">PARMNEM_LOCUS12469</name>
</gene>
<name>A0AAV1LDU5_9NEOP</name>
<dbReference type="AlphaFoldDB" id="A0AAV1LDU5"/>
<dbReference type="Pfam" id="PF23055">
    <property type="entry name" value="DUF7041"/>
    <property type="match status" value="1"/>
</dbReference>
<accession>A0AAV1LDU5</accession>
<reference evidence="3 4" key="1">
    <citation type="submission" date="2023-11" db="EMBL/GenBank/DDBJ databases">
        <authorList>
            <person name="Hedman E."/>
            <person name="Englund M."/>
            <person name="Stromberg M."/>
            <person name="Nyberg Akerstrom W."/>
            <person name="Nylinder S."/>
            <person name="Jareborg N."/>
            <person name="Kallberg Y."/>
            <person name="Kronander E."/>
        </authorList>
    </citation>
    <scope>NUCLEOTIDE SEQUENCE [LARGE SCALE GENOMIC DNA]</scope>
</reference>
<feature type="region of interest" description="Disordered" evidence="1">
    <location>
        <begin position="136"/>
        <end position="162"/>
    </location>
</feature>
<dbReference type="InterPro" id="IPR055469">
    <property type="entry name" value="DUF7041"/>
</dbReference>
<protein>
    <recommendedName>
        <fullName evidence="2">DUF7041 domain-containing protein</fullName>
    </recommendedName>
</protein>
<feature type="region of interest" description="Disordered" evidence="1">
    <location>
        <begin position="1"/>
        <end position="37"/>
    </location>
</feature>
<evidence type="ECO:0000313" key="3">
    <source>
        <dbReference type="EMBL" id="CAK1592534.1"/>
    </source>
</evidence>